<evidence type="ECO:0000256" key="5">
    <source>
        <dbReference type="SAM" id="Coils"/>
    </source>
</evidence>
<reference evidence="7 8" key="1">
    <citation type="submission" date="2024-01" db="EMBL/GenBank/DDBJ databases">
        <title>Multi-omics insights into the function and evolution of sodium benzoate biodegradation pathways in Benzoatithermus flavus gen. nov., sp. nov. from hot spring.</title>
        <authorList>
            <person name="Hu C.-J."/>
            <person name="Li W.-J."/>
        </authorList>
    </citation>
    <scope>NUCLEOTIDE SEQUENCE [LARGE SCALE GENOMIC DNA]</scope>
    <source>
        <strain evidence="7 8">SYSU G07066</strain>
    </source>
</reference>
<feature type="domain" description="CBS" evidence="6">
    <location>
        <begin position="142"/>
        <end position="199"/>
    </location>
</feature>
<feature type="domain" description="CBS" evidence="6">
    <location>
        <begin position="78"/>
        <end position="137"/>
    </location>
</feature>
<keyword evidence="5" id="KW-0175">Coiled coil</keyword>
<dbReference type="SUPFAM" id="SSF56176">
    <property type="entry name" value="FAD-binding/transporter-associated domain-like"/>
    <property type="match status" value="1"/>
</dbReference>
<dbReference type="SUPFAM" id="SSF54631">
    <property type="entry name" value="CBS-domain pair"/>
    <property type="match status" value="1"/>
</dbReference>
<dbReference type="InterPro" id="IPR016169">
    <property type="entry name" value="FAD-bd_PCMH_sub2"/>
</dbReference>
<dbReference type="Pfam" id="PF00571">
    <property type="entry name" value="CBS"/>
    <property type="match status" value="2"/>
</dbReference>
<dbReference type="CDD" id="cd04590">
    <property type="entry name" value="CBS_pair_CorC_HlyC_assoc"/>
    <property type="match status" value="1"/>
</dbReference>
<comment type="similarity">
    <text evidence="1">Belongs to the UPF0053 family. Hemolysin C subfamily.</text>
</comment>
<dbReference type="SMART" id="SM00116">
    <property type="entry name" value="CBS"/>
    <property type="match status" value="2"/>
</dbReference>
<dbReference type="PANTHER" id="PTHR22777:SF27">
    <property type="entry name" value="MAGNESIUM AND COBALT EFFLUX PROTEIN CORC"/>
    <property type="match status" value="1"/>
</dbReference>
<evidence type="ECO:0000313" key="7">
    <source>
        <dbReference type="EMBL" id="MEK0084943.1"/>
    </source>
</evidence>
<dbReference type="PANTHER" id="PTHR22777">
    <property type="entry name" value="HEMOLYSIN-RELATED"/>
    <property type="match status" value="1"/>
</dbReference>
<evidence type="ECO:0000256" key="4">
    <source>
        <dbReference type="PROSITE-ProRule" id="PRU00703"/>
    </source>
</evidence>
<dbReference type="Gene3D" id="3.10.580.10">
    <property type="entry name" value="CBS-domain"/>
    <property type="match status" value="1"/>
</dbReference>
<name>A0ABU8XUT1_9PROT</name>
<dbReference type="Proteomes" id="UP001375743">
    <property type="component" value="Unassembled WGS sequence"/>
</dbReference>
<dbReference type="InterPro" id="IPR036318">
    <property type="entry name" value="FAD-bd_PCMH-like_sf"/>
</dbReference>
<dbReference type="SMART" id="SM01091">
    <property type="entry name" value="CorC_HlyC"/>
    <property type="match status" value="1"/>
</dbReference>
<feature type="coiled-coil region" evidence="5">
    <location>
        <begin position="30"/>
        <end position="57"/>
    </location>
</feature>
<gene>
    <name evidence="7" type="ORF">U1T56_17455</name>
</gene>
<keyword evidence="3 4" id="KW-0129">CBS domain</keyword>
<dbReference type="InterPro" id="IPR044751">
    <property type="entry name" value="Ion_transp-like_CBS"/>
</dbReference>
<dbReference type="EMBL" id="JBBLZC010000020">
    <property type="protein sequence ID" value="MEK0084943.1"/>
    <property type="molecule type" value="Genomic_DNA"/>
</dbReference>
<dbReference type="InterPro" id="IPR000644">
    <property type="entry name" value="CBS_dom"/>
</dbReference>
<evidence type="ECO:0000256" key="2">
    <source>
        <dbReference type="ARBA" id="ARBA00022737"/>
    </source>
</evidence>
<dbReference type="PROSITE" id="PS51371">
    <property type="entry name" value="CBS"/>
    <property type="match status" value="2"/>
</dbReference>
<evidence type="ECO:0000256" key="1">
    <source>
        <dbReference type="ARBA" id="ARBA00006446"/>
    </source>
</evidence>
<evidence type="ECO:0000256" key="3">
    <source>
        <dbReference type="ARBA" id="ARBA00023122"/>
    </source>
</evidence>
<evidence type="ECO:0000313" key="8">
    <source>
        <dbReference type="Proteomes" id="UP001375743"/>
    </source>
</evidence>
<proteinExistence type="inferred from homology"/>
<keyword evidence="2" id="KW-0677">Repeat</keyword>
<comment type="caution">
    <text evidence="7">The sequence shown here is derived from an EMBL/GenBank/DDBJ whole genome shotgun (WGS) entry which is preliminary data.</text>
</comment>
<protein>
    <submittedName>
        <fullName evidence="7">Hemolysin family protein</fullName>
    </submittedName>
</protein>
<dbReference type="Pfam" id="PF03471">
    <property type="entry name" value="CorC_HlyC"/>
    <property type="match status" value="1"/>
</dbReference>
<dbReference type="Gene3D" id="3.30.465.10">
    <property type="match status" value="1"/>
</dbReference>
<dbReference type="RefSeq" id="WP_418160791.1">
    <property type="nucleotide sequence ID" value="NZ_JBBLZC010000020.1"/>
</dbReference>
<dbReference type="InterPro" id="IPR046342">
    <property type="entry name" value="CBS_dom_sf"/>
</dbReference>
<organism evidence="7 8">
    <name type="scientific">Benzoatithermus flavus</name>
    <dbReference type="NCBI Taxonomy" id="3108223"/>
    <lineage>
        <taxon>Bacteria</taxon>
        <taxon>Pseudomonadati</taxon>
        <taxon>Pseudomonadota</taxon>
        <taxon>Alphaproteobacteria</taxon>
        <taxon>Geminicoccales</taxon>
        <taxon>Geminicoccaceae</taxon>
        <taxon>Benzoatithermus</taxon>
    </lineage>
</organism>
<evidence type="ECO:0000259" key="6">
    <source>
        <dbReference type="PROSITE" id="PS51371"/>
    </source>
</evidence>
<dbReference type="InterPro" id="IPR005170">
    <property type="entry name" value="Transptr-assoc_dom"/>
</dbReference>
<keyword evidence="8" id="KW-1185">Reference proteome</keyword>
<sequence length="305" mass="34519">MKQLARREPHPPSLIESLLRRVRELTWRSDNEESGLRDALEELIAEAEEEGATALSEEEREIVRNALGFGELRVDDVMVPRADIKGVEVSSSLRDVVRAMQAANHSRLLVYRDNLDDVLGIVHIKDLLPFWGDGEDFSLEKVMRPVLVVPPSMRVLDLLLEMRATRNRMAVVIDEFGGTDGLVSIEDLVEELVGELEDEHERAAQPQLVENPDGTIDADGRFDLEELEEKLGFPLLGEEERDEVDTLGGLIFTLVDRVPSRGEIVRHPSGLEFEVLDADPRRIKRVRIRRRPVAEPEAGDRERFG</sequence>
<accession>A0ABU8XUT1</accession>